<evidence type="ECO:0000313" key="2">
    <source>
        <dbReference type="EMBL" id="KAJ3664606.1"/>
    </source>
</evidence>
<dbReference type="EMBL" id="JALNTZ010000001">
    <property type="protein sequence ID" value="KAJ3664606.1"/>
    <property type="molecule type" value="Genomic_DNA"/>
</dbReference>
<accession>A0AA38J0A9</accession>
<dbReference type="Proteomes" id="UP001168821">
    <property type="component" value="Unassembled WGS sequence"/>
</dbReference>
<gene>
    <name evidence="2" type="ORF">Zmor_000160</name>
</gene>
<evidence type="ECO:0000256" key="1">
    <source>
        <dbReference type="SAM" id="Phobius"/>
    </source>
</evidence>
<protein>
    <submittedName>
        <fullName evidence="2">Uncharacterized protein</fullName>
    </submittedName>
</protein>
<proteinExistence type="predicted"/>
<dbReference type="AlphaFoldDB" id="A0AA38J0A9"/>
<comment type="caution">
    <text evidence="2">The sequence shown here is derived from an EMBL/GenBank/DDBJ whole genome shotgun (WGS) entry which is preliminary data.</text>
</comment>
<name>A0AA38J0A9_9CUCU</name>
<keyword evidence="1" id="KW-1133">Transmembrane helix</keyword>
<keyword evidence="1" id="KW-0812">Transmembrane</keyword>
<organism evidence="2 3">
    <name type="scientific">Zophobas morio</name>
    <dbReference type="NCBI Taxonomy" id="2755281"/>
    <lineage>
        <taxon>Eukaryota</taxon>
        <taxon>Metazoa</taxon>
        <taxon>Ecdysozoa</taxon>
        <taxon>Arthropoda</taxon>
        <taxon>Hexapoda</taxon>
        <taxon>Insecta</taxon>
        <taxon>Pterygota</taxon>
        <taxon>Neoptera</taxon>
        <taxon>Endopterygota</taxon>
        <taxon>Coleoptera</taxon>
        <taxon>Polyphaga</taxon>
        <taxon>Cucujiformia</taxon>
        <taxon>Tenebrionidae</taxon>
        <taxon>Zophobas</taxon>
    </lineage>
</organism>
<evidence type="ECO:0000313" key="3">
    <source>
        <dbReference type="Proteomes" id="UP001168821"/>
    </source>
</evidence>
<keyword evidence="3" id="KW-1185">Reference proteome</keyword>
<keyword evidence="1" id="KW-0472">Membrane</keyword>
<sequence length="76" mass="8433">MCTNWEWWGKNSCGHEPATNRIGATRLMPLQPARTDVTPYLALPVFTYSSFYLLYVKIASGAETGTGFLGEAEGRM</sequence>
<reference evidence="2" key="1">
    <citation type="journal article" date="2023" name="G3 (Bethesda)">
        <title>Whole genome assemblies of Zophobas morio and Tenebrio molitor.</title>
        <authorList>
            <person name="Kaur S."/>
            <person name="Stinson S.A."/>
            <person name="diCenzo G.C."/>
        </authorList>
    </citation>
    <scope>NUCLEOTIDE SEQUENCE</scope>
    <source>
        <strain evidence="2">QUZm001</strain>
    </source>
</reference>
<feature type="transmembrane region" description="Helical" evidence="1">
    <location>
        <begin position="37"/>
        <end position="55"/>
    </location>
</feature>